<protein>
    <submittedName>
        <fullName evidence="2">Uncharacterized protein</fullName>
    </submittedName>
</protein>
<organism evidence="2 3">
    <name type="scientific">Colletotrichum simmondsii</name>
    <dbReference type="NCBI Taxonomy" id="703756"/>
    <lineage>
        <taxon>Eukaryota</taxon>
        <taxon>Fungi</taxon>
        <taxon>Dikarya</taxon>
        <taxon>Ascomycota</taxon>
        <taxon>Pezizomycotina</taxon>
        <taxon>Sordariomycetes</taxon>
        <taxon>Hypocreomycetidae</taxon>
        <taxon>Glomerellales</taxon>
        <taxon>Glomerellaceae</taxon>
        <taxon>Colletotrichum</taxon>
        <taxon>Colletotrichum acutatum species complex</taxon>
    </lineage>
</organism>
<reference evidence="2 3" key="1">
    <citation type="submission" date="2014-02" db="EMBL/GenBank/DDBJ databases">
        <title>The genome sequence of Colletotrichum simmondsii CBS122122.</title>
        <authorList>
            <person name="Baroncelli R."/>
            <person name="Thon M.R."/>
        </authorList>
    </citation>
    <scope>NUCLEOTIDE SEQUENCE [LARGE SCALE GENOMIC DNA]</scope>
    <source>
        <strain evidence="2 3">CBS122122</strain>
    </source>
</reference>
<feature type="region of interest" description="Disordered" evidence="1">
    <location>
        <begin position="132"/>
        <end position="153"/>
    </location>
</feature>
<evidence type="ECO:0000313" key="2">
    <source>
        <dbReference type="EMBL" id="KXH35867.1"/>
    </source>
</evidence>
<dbReference type="AlphaFoldDB" id="A0A135SJB3"/>
<dbReference type="Proteomes" id="UP000070328">
    <property type="component" value="Unassembled WGS sequence"/>
</dbReference>
<dbReference type="OrthoDB" id="10608700at2759"/>
<evidence type="ECO:0000256" key="1">
    <source>
        <dbReference type="SAM" id="MobiDB-lite"/>
    </source>
</evidence>
<name>A0A135SJB3_9PEZI</name>
<evidence type="ECO:0000313" key="3">
    <source>
        <dbReference type="Proteomes" id="UP000070328"/>
    </source>
</evidence>
<proteinExistence type="predicted"/>
<dbReference type="EMBL" id="JFBX01000554">
    <property type="protein sequence ID" value="KXH35867.1"/>
    <property type="molecule type" value="Genomic_DNA"/>
</dbReference>
<comment type="caution">
    <text evidence="2">The sequence shown here is derived from an EMBL/GenBank/DDBJ whole genome shotgun (WGS) entry which is preliminary data.</text>
</comment>
<keyword evidence="3" id="KW-1185">Reference proteome</keyword>
<accession>A0A135SJB3</accession>
<gene>
    <name evidence="2" type="ORF">CSIM01_00581</name>
</gene>
<sequence>MTHQEPKETKNWHSYCPEIERPIVHAALYMGCNSCRSSAPLPDTVRYFPALQPVICGTPQTPRVDGMADTRRPLPVISSHPAPARPSHPSNRCQAPFLVALGPVIFARNAEADRGTAAAQAHGQVGGCSMISGGSSPPPLDDLDPSPKAEVNGEPTAKLVSVPRAKVSGESSRRRNVCNLGDDEFLSLRRQKTKILRGASGRIPNGMDRVAALSALVDGLKLCSSKDDGRSGDFIGEACRGTAATDDGARQNQGDGQAFQLRLVRYPPRSRECDLQRSREITSRNRAERIATSLTFLLN</sequence>